<keyword evidence="1" id="KW-0472">Membrane</keyword>
<feature type="transmembrane region" description="Helical" evidence="1">
    <location>
        <begin position="76"/>
        <end position="100"/>
    </location>
</feature>
<keyword evidence="3" id="KW-1185">Reference proteome</keyword>
<dbReference type="RefSeq" id="XP_007865474.1">
    <property type="nucleotide sequence ID" value="XM_007867283.1"/>
</dbReference>
<evidence type="ECO:0008006" key="4">
    <source>
        <dbReference type="Google" id="ProtNLM"/>
    </source>
</evidence>
<dbReference type="GeneID" id="19298441"/>
<evidence type="ECO:0000313" key="3">
    <source>
        <dbReference type="Proteomes" id="UP000030669"/>
    </source>
</evidence>
<feature type="transmembrane region" description="Helical" evidence="1">
    <location>
        <begin position="163"/>
        <end position="186"/>
    </location>
</feature>
<proteinExistence type="predicted"/>
<feature type="transmembrane region" description="Helical" evidence="1">
    <location>
        <begin position="34"/>
        <end position="56"/>
    </location>
</feature>
<dbReference type="OMA" id="NPAQSHA"/>
<feature type="non-terminal residue" evidence="2">
    <location>
        <position position="1"/>
    </location>
</feature>
<dbReference type="EMBL" id="KB469301">
    <property type="protein sequence ID" value="EPQ55666.1"/>
    <property type="molecule type" value="Genomic_DNA"/>
</dbReference>
<evidence type="ECO:0000256" key="1">
    <source>
        <dbReference type="SAM" id="Phobius"/>
    </source>
</evidence>
<dbReference type="Proteomes" id="UP000030669">
    <property type="component" value="Unassembled WGS sequence"/>
</dbReference>
<name>S7Q6H7_GLOTA</name>
<feature type="transmembrane region" description="Helical" evidence="1">
    <location>
        <begin position="192"/>
        <end position="214"/>
    </location>
</feature>
<evidence type="ECO:0000313" key="2">
    <source>
        <dbReference type="EMBL" id="EPQ55666.1"/>
    </source>
</evidence>
<organism evidence="2 3">
    <name type="scientific">Gloeophyllum trabeum (strain ATCC 11539 / FP-39264 / Madison 617)</name>
    <name type="common">Brown rot fungus</name>
    <dbReference type="NCBI Taxonomy" id="670483"/>
    <lineage>
        <taxon>Eukaryota</taxon>
        <taxon>Fungi</taxon>
        <taxon>Dikarya</taxon>
        <taxon>Basidiomycota</taxon>
        <taxon>Agaricomycotina</taxon>
        <taxon>Agaricomycetes</taxon>
        <taxon>Gloeophyllales</taxon>
        <taxon>Gloeophyllaceae</taxon>
        <taxon>Gloeophyllum</taxon>
    </lineage>
</organism>
<gene>
    <name evidence="2" type="ORF">GLOTRDRAFT_10171</name>
</gene>
<keyword evidence="1" id="KW-1133">Transmembrane helix</keyword>
<accession>S7Q6H7</accession>
<feature type="transmembrane region" description="Helical" evidence="1">
    <location>
        <begin position="120"/>
        <end position="142"/>
    </location>
</feature>
<dbReference type="KEGG" id="gtr:GLOTRDRAFT_10171"/>
<dbReference type="eggNOG" id="ENOG502SKVI">
    <property type="taxonomic scope" value="Eukaryota"/>
</dbReference>
<feature type="non-terminal residue" evidence="2">
    <location>
        <position position="225"/>
    </location>
</feature>
<keyword evidence="1" id="KW-0812">Transmembrane</keyword>
<sequence>ITVMFILGTLYFASATRTNEMEFIENRNYPGGPVAWASAAFSIPINLLGVIVYVLANWLADGLMLWRCTVVWSGRFIWFIMSVPFLVYLTSIAMGILLMFDESRPGASIWQASSVNIVLAYYSTSLALNIFLTILILVRLLLHRRAVINALGRSHSAQYTSTAAMLVESAALYAICSILFLVPYVVNHPLQGIFMQVLSQVQIIAPLLIIYRVATGRAWSRKTTA</sequence>
<dbReference type="HOGENOM" id="CLU_044614_0_0_1"/>
<protein>
    <recommendedName>
        <fullName evidence="4">G-protein coupled receptors family 1 profile domain-containing protein</fullName>
    </recommendedName>
</protein>
<dbReference type="OrthoDB" id="3267806at2759"/>
<dbReference type="AlphaFoldDB" id="S7Q6H7"/>
<reference evidence="2 3" key="1">
    <citation type="journal article" date="2012" name="Science">
        <title>The Paleozoic origin of enzymatic lignin decomposition reconstructed from 31 fungal genomes.</title>
        <authorList>
            <person name="Floudas D."/>
            <person name="Binder M."/>
            <person name="Riley R."/>
            <person name="Barry K."/>
            <person name="Blanchette R.A."/>
            <person name="Henrissat B."/>
            <person name="Martinez A.T."/>
            <person name="Otillar R."/>
            <person name="Spatafora J.W."/>
            <person name="Yadav J.S."/>
            <person name="Aerts A."/>
            <person name="Benoit I."/>
            <person name="Boyd A."/>
            <person name="Carlson A."/>
            <person name="Copeland A."/>
            <person name="Coutinho P.M."/>
            <person name="de Vries R.P."/>
            <person name="Ferreira P."/>
            <person name="Findley K."/>
            <person name="Foster B."/>
            <person name="Gaskell J."/>
            <person name="Glotzer D."/>
            <person name="Gorecki P."/>
            <person name="Heitman J."/>
            <person name="Hesse C."/>
            <person name="Hori C."/>
            <person name="Igarashi K."/>
            <person name="Jurgens J.A."/>
            <person name="Kallen N."/>
            <person name="Kersten P."/>
            <person name="Kohler A."/>
            <person name="Kuees U."/>
            <person name="Kumar T.K.A."/>
            <person name="Kuo A."/>
            <person name="LaButti K."/>
            <person name="Larrondo L.F."/>
            <person name="Lindquist E."/>
            <person name="Ling A."/>
            <person name="Lombard V."/>
            <person name="Lucas S."/>
            <person name="Lundell T."/>
            <person name="Martin R."/>
            <person name="McLaughlin D.J."/>
            <person name="Morgenstern I."/>
            <person name="Morin E."/>
            <person name="Murat C."/>
            <person name="Nagy L.G."/>
            <person name="Nolan M."/>
            <person name="Ohm R.A."/>
            <person name="Patyshakuliyeva A."/>
            <person name="Rokas A."/>
            <person name="Ruiz-Duenas F.J."/>
            <person name="Sabat G."/>
            <person name="Salamov A."/>
            <person name="Samejima M."/>
            <person name="Schmutz J."/>
            <person name="Slot J.C."/>
            <person name="St John F."/>
            <person name="Stenlid J."/>
            <person name="Sun H."/>
            <person name="Sun S."/>
            <person name="Syed K."/>
            <person name="Tsang A."/>
            <person name="Wiebenga A."/>
            <person name="Young D."/>
            <person name="Pisabarro A."/>
            <person name="Eastwood D.C."/>
            <person name="Martin F."/>
            <person name="Cullen D."/>
            <person name="Grigoriev I.V."/>
            <person name="Hibbett D.S."/>
        </authorList>
    </citation>
    <scope>NUCLEOTIDE SEQUENCE [LARGE SCALE GENOMIC DNA]</scope>
    <source>
        <strain evidence="2 3">ATCC 11539</strain>
    </source>
</reference>